<dbReference type="InterPro" id="IPR036995">
    <property type="entry name" value="MPG_sf"/>
</dbReference>
<evidence type="ECO:0000313" key="7">
    <source>
        <dbReference type="Proteomes" id="UP000032305"/>
    </source>
</evidence>
<evidence type="ECO:0000256" key="4">
    <source>
        <dbReference type="ARBA" id="ARBA00023204"/>
    </source>
</evidence>
<dbReference type="GO" id="GO:0003905">
    <property type="term" value="F:alkylbase DNA N-glycosylase activity"/>
    <property type="evidence" value="ECO:0007669"/>
    <property type="project" value="InterPro"/>
</dbReference>
<evidence type="ECO:0000256" key="5">
    <source>
        <dbReference type="HAMAP-Rule" id="MF_00527"/>
    </source>
</evidence>
<dbReference type="HAMAP" id="MF_00527">
    <property type="entry name" value="3MGH"/>
    <property type="match status" value="1"/>
</dbReference>
<keyword evidence="7" id="KW-1185">Reference proteome</keyword>
<name>A0A0A1W8L8_9SPHN</name>
<dbReference type="NCBIfam" id="TIGR00567">
    <property type="entry name" value="3mg"/>
    <property type="match status" value="1"/>
</dbReference>
<dbReference type="InterPro" id="IPR011034">
    <property type="entry name" value="Formyl_transferase-like_C_sf"/>
</dbReference>
<dbReference type="EC" id="3.2.2.-" evidence="5"/>
<dbReference type="eggNOG" id="COG2094">
    <property type="taxonomic scope" value="Bacteria"/>
</dbReference>
<dbReference type="GO" id="GO:0003677">
    <property type="term" value="F:DNA binding"/>
    <property type="evidence" value="ECO:0007669"/>
    <property type="project" value="InterPro"/>
</dbReference>
<dbReference type="NCBIfam" id="NF002003">
    <property type="entry name" value="PRK00802.1-3"/>
    <property type="match status" value="1"/>
</dbReference>
<keyword evidence="3 5" id="KW-0378">Hydrolase</keyword>
<dbReference type="OrthoDB" id="9794313at2"/>
<protein>
    <recommendedName>
        <fullName evidence="5">Putative 3-methyladenine DNA glycosylase</fullName>
        <ecNumber evidence="5">3.2.2.-</ecNumber>
    </recommendedName>
</protein>
<comment type="caution">
    <text evidence="6">The sequence shown here is derived from an EMBL/GenBank/DDBJ whole genome shotgun (WGS) entry which is preliminary data.</text>
</comment>
<dbReference type="CDD" id="cd00540">
    <property type="entry name" value="AAG"/>
    <property type="match status" value="1"/>
</dbReference>
<dbReference type="Pfam" id="PF02245">
    <property type="entry name" value="Pur_DNA_glyco"/>
    <property type="match status" value="1"/>
</dbReference>
<dbReference type="Gene3D" id="3.10.300.10">
    <property type="entry name" value="Methylpurine-DNA glycosylase (MPG)"/>
    <property type="match status" value="1"/>
</dbReference>
<dbReference type="PANTHER" id="PTHR10429">
    <property type="entry name" value="DNA-3-METHYLADENINE GLYCOSYLASE"/>
    <property type="match status" value="1"/>
</dbReference>
<proteinExistence type="inferred from homology"/>
<dbReference type="GO" id="GO:0006284">
    <property type="term" value="P:base-excision repair"/>
    <property type="evidence" value="ECO:0007669"/>
    <property type="project" value="InterPro"/>
</dbReference>
<keyword evidence="4 5" id="KW-0234">DNA repair</keyword>
<evidence type="ECO:0000256" key="3">
    <source>
        <dbReference type="ARBA" id="ARBA00022801"/>
    </source>
</evidence>
<dbReference type="FunFam" id="3.10.300.10:FF:000001">
    <property type="entry name" value="Putative 3-methyladenine DNA glycosylase"/>
    <property type="match status" value="1"/>
</dbReference>
<dbReference type="SUPFAM" id="SSF50486">
    <property type="entry name" value="FMT C-terminal domain-like"/>
    <property type="match status" value="1"/>
</dbReference>
<organism evidence="6 7">
    <name type="scientific">Sphingomonas parapaucimobilis NBRC 15100</name>
    <dbReference type="NCBI Taxonomy" id="1219049"/>
    <lineage>
        <taxon>Bacteria</taxon>
        <taxon>Pseudomonadati</taxon>
        <taxon>Pseudomonadota</taxon>
        <taxon>Alphaproteobacteria</taxon>
        <taxon>Sphingomonadales</taxon>
        <taxon>Sphingomonadaceae</taxon>
        <taxon>Sphingomonas</taxon>
    </lineage>
</organism>
<evidence type="ECO:0000256" key="1">
    <source>
        <dbReference type="ARBA" id="ARBA00009232"/>
    </source>
</evidence>
<gene>
    <name evidence="6" type="ORF">SP5_068_00410</name>
</gene>
<evidence type="ECO:0000256" key="2">
    <source>
        <dbReference type="ARBA" id="ARBA00022763"/>
    </source>
</evidence>
<comment type="similarity">
    <text evidence="1 5">Belongs to the DNA glycosylase MPG family.</text>
</comment>
<dbReference type="EMBL" id="BBPI01000068">
    <property type="protein sequence ID" value="GAM01673.1"/>
    <property type="molecule type" value="Genomic_DNA"/>
</dbReference>
<accession>A0A0A1W8L8</accession>
<keyword evidence="2 5" id="KW-0227">DNA damage</keyword>
<dbReference type="InterPro" id="IPR003180">
    <property type="entry name" value="MPG"/>
</dbReference>
<reference evidence="6 7" key="1">
    <citation type="submission" date="2014-11" db="EMBL/GenBank/DDBJ databases">
        <title>Whole genome shotgun sequence of Sphingomonas parapaucimobilis NBRC 15100.</title>
        <authorList>
            <person name="Katano-Makiyama Y."/>
            <person name="Hosoyama A."/>
            <person name="Hashimoto M."/>
            <person name="Hosoyama Y."/>
            <person name="Noguchi M."/>
            <person name="Numata M."/>
            <person name="Tsuchikane K."/>
            <person name="Hirakata S."/>
            <person name="Uohara A."/>
            <person name="Shimodaira J."/>
            <person name="Ohji S."/>
            <person name="Ichikawa N."/>
            <person name="Kimura A."/>
            <person name="Yamazoe A."/>
            <person name="Fujita N."/>
        </authorList>
    </citation>
    <scope>NUCLEOTIDE SEQUENCE [LARGE SCALE GENOMIC DNA]</scope>
    <source>
        <strain evidence="6 7">NBRC 15100</strain>
    </source>
</reference>
<evidence type="ECO:0000313" key="6">
    <source>
        <dbReference type="EMBL" id="GAM01673.1"/>
    </source>
</evidence>
<dbReference type="RefSeq" id="WP_042488786.1">
    <property type="nucleotide sequence ID" value="NZ_BBPI01000068.1"/>
</dbReference>
<dbReference type="AlphaFoldDB" id="A0A0A1W8L8"/>
<dbReference type="Proteomes" id="UP000032305">
    <property type="component" value="Unassembled WGS sequence"/>
</dbReference>
<sequence>MTPLPLGFYQHDVEDVARALIGVMLTVDGVGGMIVETEAYDTADPASHSFAGRTARNAAMFGPVGHAYVYRIYGLHHCLNVVCGASGSAVLIRALEPLHGLDVMYGRRGSRPATKQLCSGPGKLCSALGIDLRLDGASLLEAPFALTGTPNAAPVVVAPRIGITQAAERPSRFGWKNSPWLSRPMGD</sequence>
<dbReference type="PANTHER" id="PTHR10429:SF0">
    <property type="entry name" value="DNA-3-METHYLADENINE GLYCOSYLASE"/>
    <property type="match status" value="1"/>
</dbReference>